<accession>A0A5J4TJY2</accession>
<protein>
    <submittedName>
        <fullName evidence="1">Uncharacterized protein</fullName>
    </submittedName>
</protein>
<name>A0A5J4TJY2_9EUKA</name>
<sequence>MNQADTTLKDIAFGQCESQNEGGAFWCSVNNGAKLTIAGSWSFQDCKTLSDNGYGGALYASVYGKNS</sequence>
<feature type="non-terminal residue" evidence="1">
    <location>
        <position position="67"/>
    </location>
</feature>
<evidence type="ECO:0000313" key="1">
    <source>
        <dbReference type="EMBL" id="KAA6358674.1"/>
    </source>
</evidence>
<dbReference type="AlphaFoldDB" id="A0A5J4TJY2"/>
<comment type="caution">
    <text evidence="1">The sequence shown here is derived from an EMBL/GenBank/DDBJ whole genome shotgun (WGS) entry which is preliminary data.</text>
</comment>
<gene>
    <name evidence="1" type="ORF">EZS28_045799</name>
</gene>
<reference evidence="1 2" key="1">
    <citation type="submission" date="2019-03" db="EMBL/GenBank/DDBJ databases">
        <title>Single cell metagenomics reveals metabolic interactions within the superorganism composed of flagellate Streblomastix strix and complex community of Bacteroidetes bacteria on its surface.</title>
        <authorList>
            <person name="Treitli S.C."/>
            <person name="Kolisko M."/>
            <person name="Husnik F."/>
            <person name="Keeling P."/>
            <person name="Hampl V."/>
        </authorList>
    </citation>
    <scope>NUCLEOTIDE SEQUENCE [LARGE SCALE GENOMIC DNA]</scope>
    <source>
        <strain evidence="1">ST1C</strain>
    </source>
</reference>
<dbReference type="EMBL" id="SNRW01029523">
    <property type="protein sequence ID" value="KAA6358674.1"/>
    <property type="molecule type" value="Genomic_DNA"/>
</dbReference>
<proteinExistence type="predicted"/>
<dbReference type="Proteomes" id="UP000324800">
    <property type="component" value="Unassembled WGS sequence"/>
</dbReference>
<organism evidence="1 2">
    <name type="scientific">Streblomastix strix</name>
    <dbReference type="NCBI Taxonomy" id="222440"/>
    <lineage>
        <taxon>Eukaryota</taxon>
        <taxon>Metamonada</taxon>
        <taxon>Preaxostyla</taxon>
        <taxon>Oxymonadida</taxon>
        <taxon>Streblomastigidae</taxon>
        <taxon>Streblomastix</taxon>
    </lineage>
</organism>
<evidence type="ECO:0000313" key="2">
    <source>
        <dbReference type="Proteomes" id="UP000324800"/>
    </source>
</evidence>